<dbReference type="GO" id="GO:0016887">
    <property type="term" value="F:ATP hydrolysis activity"/>
    <property type="evidence" value="ECO:0007669"/>
    <property type="project" value="InterPro"/>
</dbReference>
<dbReference type="GO" id="GO:0005524">
    <property type="term" value="F:ATP binding"/>
    <property type="evidence" value="ECO:0007669"/>
    <property type="project" value="InterPro"/>
</dbReference>
<name>A0AAC8QBD2_9BACT</name>
<proteinExistence type="predicted"/>
<accession>A0AAC8QBD2</accession>
<dbReference type="Pfam" id="PF17863">
    <property type="entry name" value="AAA_lid_2"/>
    <property type="match status" value="1"/>
</dbReference>
<dbReference type="Proteomes" id="UP000035579">
    <property type="component" value="Chromosome"/>
</dbReference>
<dbReference type="PANTHER" id="PTHR42759:SF5">
    <property type="entry name" value="METHANOL DEHYDROGENASE REGULATOR"/>
    <property type="match status" value="1"/>
</dbReference>
<dbReference type="InterPro" id="IPR027417">
    <property type="entry name" value="P-loop_NTPase"/>
</dbReference>
<dbReference type="Gene3D" id="3.40.50.300">
    <property type="entry name" value="P-loop containing nucleotide triphosphate hydrolases"/>
    <property type="match status" value="1"/>
</dbReference>
<dbReference type="InterPro" id="IPR050764">
    <property type="entry name" value="CbbQ/NirQ/NorQ/GpvN"/>
</dbReference>
<gene>
    <name evidence="3" type="ORF">AA314_05940</name>
</gene>
<organism evidence="3 4">
    <name type="scientific">Archangium gephyra</name>
    <dbReference type="NCBI Taxonomy" id="48"/>
    <lineage>
        <taxon>Bacteria</taxon>
        <taxon>Pseudomonadati</taxon>
        <taxon>Myxococcota</taxon>
        <taxon>Myxococcia</taxon>
        <taxon>Myxococcales</taxon>
        <taxon>Cystobacterineae</taxon>
        <taxon>Archangiaceae</taxon>
        <taxon>Archangium</taxon>
    </lineage>
</organism>
<protein>
    <submittedName>
        <fullName evidence="3">MoxR-like ATPase</fullName>
    </submittedName>
</protein>
<dbReference type="AlphaFoldDB" id="A0AAC8QBD2"/>
<evidence type="ECO:0000259" key="2">
    <source>
        <dbReference type="Pfam" id="PF17863"/>
    </source>
</evidence>
<evidence type="ECO:0000259" key="1">
    <source>
        <dbReference type="Pfam" id="PF07726"/>
    </source>
</evidence>
<dbReference type="SUPFAM" id="SSF52540">
    <property type="entry name" value="P-loop containing nucleoside triphosphate hydrolases"/>
    <property type="match status" value="1"/>
</dbReference>
<evidence type="ECO:0000313" key="4">
    <source>
        <dbReference type="Proteomes" id="UP000035579"/>
    </source>
</evidence>
<evidence type="ECO:0000313" key="3">
    <source>
        <dbReference type="EMBL" id="AKJ04314.1"/>
    </source>
</evidence>
<dbReference type="EMBL" id="CP011509">
    <property type="protein sequence ID" value="AKJ04314.1"/>
    <property type="molecule type" value="Genomic_DNA"/>
</dbReference>
<dbReference type="PANTHER" id="PTHR42759">
    <property type="entry name" value="MOXR FAMILY PROTEIN"/>
    <property type="match status" value="1"/>
</dbReference>
<dbReference type="InterPro" id="IPR011703">
    <property type="entry name" value="ATPase_AAA-3"/>
</dbReference>
<feature type="domain" description="ChlI/MoxR AAA lid" evidence="2">
    <location>
        <begin position="247"/>
        <end position="311"/>
    </location>
</feature>
<dbReference type="InterPro" id="IPR041628">
    <property type="entry name" value="ChlI/MoxR_AAA_lid"/>
</dbReference>
<reference evidence="3 4" key="1">
    <citation type="submission" date="2015-05" db="EMBL/GenBank/DDBJ databases">
        <title>Genome assembly of Archangium gephyra DSM 2261.</title>
        <authorList>
            <person name="Sharma G."/>
            <person name="Subramanian S."/>
        </authorList>
    </citation>
    <scope>NUCLEOTIDE SEQUENCE [LARGE SCALE GENOMIC DNA]</scope>
    <source>
        <strain evidence="3 4">DSM 2261</strain>
    </source>
</reference>
<sequence>MRAAMNSPARAVSSLPSPATARAALERVAANLSLAVQGKDKEVRLAVTCVVAGGHLLLEDVPGVGKTTLVEALARSFALSFSRVQFTADLMPADILGAQVFHAQTATFSFRPGPLFRQLVLADELNRAPPRTQSALLEAMAQGQVSLDGATHVLPRPFTVVATQNPVDFSGTYPLPDSQLDRFLMRLSLGHPSPEVEARLLTTRDASSPVEALKAVTSPEELTELRAQVAAQRLDDTVAEYIVRLAQATRAHGDIERGASTRAVLALGMAARAHALWESRDFVTPGDVRAVLAPCLAHRLLLRSANQGAYTRDEATHLIEEVARKVVAPR</sequence>
<feature type="domain" description="ATPase AAA-3" evidence="1">
    <location>
        <begin position="55"/>
        <end position="185"/>
    </location>
</feature>
<dbReference type="Pfam" id="PF07726">
    <property type="entry name" value="AAA_3"/>
    <property type="match status" value="1"/>
</dbReference>
<dbReference type="KEGG" id="age:AA314_05940"/>
<dbReference type="PIRSF" id="PIRSF002849">
    <property type="entry name" value="AAA_ATPase_chaperone_MoxR_prd"/>
    <property type="match status" value="1"/>
</dbReference>
<dbReference type="Gene3D" id="1.10.8.80">
    <property type="entry name" value="Magnesium chelatase subunit I, C-Terminal domain"/>
    <property type="match status" value="1"/>
</dbReference>